<feature type="domain" description="Phosphate acetyl/butaryl transferase" evidence="9">
    <location>
        <begin position="4"/>
        <end position="320"/>
    </location>
</feature>
<dbReference type="InterPro" id="IPR004614">
    <property type="entry name" value="P_AcTrfase"/>
</dbReference>
<proteinExistence type="inferred from homology"/>
<dbReference type="PANTHER" id="PTHR43356:SF3">
    <property type="entry name" value="PHOSPHATE ACETYLTRANSFERASE"/>
    <property type="match status" value="1"/>
</dbReference>
<accession>A0A9X6S5S5</accession>
<dbReference type="AlphaFoldDB" id="A0A9X6S5S5"/>
<evidence type="ECO:0000256" key="5">
    <source>
        <dbReference type="ARBA" id="ARBA00021528"/>
    </source>
</evidence>
<dbReference type="SUPFAM" id="SSF53659">
    <property type="entry name" value="Isocitrate/Isopropylmalate dehydrogenase-like"/>
    <property type="match status" value="1"/>
</dbReference>
<dbReference type="Proteomes" id="UP000218139">
    <property type="component" value="Unassembled WGS sequence"/>
</dbReference>
<comment type="similarity">
    <text evidence="3">Belongs to the phosphate acetyltransferase and butyryltransferase family.</text>
</comment>
<evidence type="ECO:0000256" key="2">
    <source>
        <dbReference type="ARBA" id="ARBA00004989"/>
    </source>
</evidence>
<protein>
    <recommendedName>
        <fullName evidence="5">Phosphate acetyltransferase</fullName>
        <ecNumber evidence="4">2.3.1.8</ecNumber>
    </recommendedName>
    <alternativeName>
        <fullName evidence="8">Phosphotransacetylase</fullName>
    </alternativeName>
</protein>
<evidence type="ECO:0000259" key="9">
    <source>
        <dbReference type="Pfam" id="PF01515"/>
    </source>
</evidence>
<dbReference type="NCBIfam" id="TIGR00651">
    <property type="entry name" value="pta"/>
    <property type="match status" value="1"/>
</dbReference>
<organism evidence="10 11">
    <name type="scientific">Ligilactobacillus salivarius</name>
    <dbReference type="NCBI Taxonomy" id="1624"/>
    <lineage>
        <taxon>Bacteria</taxon>
        <taxon>Bacillati</taxon>
        <taxon>Bacillota</taxon>
        <taxon>Bacilli</taxon>
        <taxon>Lactobacillales</taxon>
        <taxon>Lactobacillaceae</taxon>
        <taxon>Ligilactobacillus</taxon>
    </lineage>
</organism>
<comment type="caution">
    <text evidence="10">The sequence shown here is derived from an EMBL/GenBank/DDBJ whole genome shotgun (WGS) entry which is preliminary data.</text>
</comment>
<reference evidence="10 11" key="1">
    <citation type="submission" date="2016-05" db="EMBL/GenBank/DDBJ databases">
        <authorList>
            <person name="Lee J.-Y."/>
            <person name="Kim E.B."/>
            <person name="Choi Y.-J."/>
        </authorList>
    </citation>
    <scope>NUCLEOTIDE SEQUENCE [LARGE SCALE GENOMIC DNA]</scope>
    <source>
        <strain evidence="10 11">KLA006</strain>
    </source>
</reference>
<evidence type="ECO:0000256" key="7">
    <source>
        <dbReference type="ARBA" id="ARBA00023315"/>
    </source>
</evidence>
<gene>
    <name evidence="10" type="ORF">A8C52_05595</name>
</gene>
<dbReference type="EC" id="2.3.1.8" evidence="4"/>
<dbReference type="Gene3D" id="3.40.50.10750">
    <property type="entry name" value="Isocitrate/Isopropylmalate dehydrogenase-like"/>
    <property type="match status" value="1"/>
</dbReference>
<evidence type="ECO:0000313" key="10">
    <source>
        <dbReference type="EMBL" id="PAY47853.1"/>
    </source>
</evidence>
<sequence>MDLFDNLKQKVAGANKTIVFPEGQEPRIFRAAIRLKNDGLVVPILLGKVDEIKQNAENEGVDLGDIELIDPNTYPEDKFAEMVEAFVERRKGKNTKEQAETMLRDVNYFGTMLVYMDKADGLVSGAIHSTGDTVRPALQIIKTKPGVSRTSGAFVMVKGDERYLFADCAININPGAQELAEIAVESANTAKIFDIDPQVAMLSFSTMGSAKSDEVTKVQEAVKLAKELAPNEKIDGELQFDAAFVPVVAKQKAPESEVAGYANVFVFPELQSGNIGYKIAQRLGGFEAIGPVLQGLNKPVSDLSRGSVEEDVYKVAIITAAQALM</sequence>
<evidence type="ECO:0000256" key="8">
    <source>
        <dbReference type="ARBA" id="ARBA00031108"/>
    </source>
</evidence>
<evidence type="ECO:0000256" key="6">
    <source>
        <dbReference type="ARBA" id="ARBA00022679"/>
    </source>
</evidence>
<evidence type="ECO:0000256" key="4">
    <source>
        <dbReference type="ARBA" id="ARBA00012707"/>
    </source>
</evidence>
<dbReference type="Pfam" id="PF01515">
    <property type="entry name" value="PTA_PTB"/>
    <property type="match status" value="1"/>
</dbReference>
<comment type="pathway">
    <text evidence="2">Metabolic intermediate biosynthesis; acetyl-CoA biosynthesis; acetyl-CoA from acetate: step 2/2.</text>
</comment>
<dbReference type="NCBIfam" id="NF007233">
    <property type="entry name" value="PRK09653.1"/>
    <property type="match status" value="1"/>
</dbReference>
<dbReference type="PANTHER" id="PTHR43356">
    <property type="entry name" value="PHOSPHATE ACETYLTRANSFERASE"/>
    <property type="match status" value="1"/>
</dbReference>
<evidence type="ECO:0000256" key="3">
    <source>
        <dbReference type="ARBA" id="ARBA00005656"/>
    </source>
</evidence>
<keyword evidence="7" id="KW-0012">Acyltransferase</keyword>
<dbReference type="GO" id="GO:0008959">
    <property type="term" value="F:phosphate acetyltransferase activity"/>
    <property type="evidence" value="ECO:0007669"/>
    <property type="project" value="UniProtKB-EC"/>
</dbReference>
<dbReference type="RefSeq" id="WP_095759453.1">
    <property type="nucleotide sequence ID" value="NZ_JAMXTA010000005.1"/>
</dbReference>
<name>A0A9X6S5S5_9LACO</name>
<dbReference type="Gene3D" id="3.40.50.10950">
    <property type="match status" value="1"/>
</dbReference>
<dbReference type="EMBL" id="LXZO01000076">
    <property type="protein sequence ID" value="PAY47853.1"/>
    <property type="molecule type" value="Genomic_DNA"/>
</dbReference>
<dbReference type="InterPro" id="IPR042113">
    <property type="entry name" value="P_AcTrfase_dom1"/>
</dbReference>
<comment type="catalytic activity">
    <reaction evidence="1">
        <text>acetyl-CoA + phosphate = acetyl phosphate + CoA</text>
        <dbReference type="Rhea" id="RHEA:19521"/>
        <dbReference type="ChEBI" id="CHEBI:22191"/>
        <dbReference type="ChEBI" id="CHEBI:43474"/>
        <dbReference type="ChEBI" id="CHEBI:57287"/>
        <dbReference type="ChEBI" id="CHEBI:57288"/>
        <dbReference type="EC" id="2.3.1.8"/>
    </reaction>
</comment>
<dbReference type="InterPro" id="IPR042112">
    <property type="entry name" value="P_AcTrfase_dom2"/>
</dbReference>
<keyword evidence="6" id="KW-0808">Transferase</keyword>
<evidence type="ECO:0000313" key="11">
    <source>
        <dbReference type="Proteomes" id="UP000218139"/>
    </source>
</evidence>
<dbReference type="InterPro" id="IPR002505">
    <property type="entry name" value="PTA_PTB"/>
</dbReference>
<dbReference type="InterPro" id="IPR050500">
    <property type="entry name" value="Phos_Acetyltrans/Butyryltrans"/>
</dbReference>
<dbReference type="InterPro" id="IPR012147">
    <property type="entry name" value="P_Ac_Bu_trans"/>
</dbReference>
<evidence type="ECO:0000256" key="1">
    <source>
        <dbReference type="ARBA" id="ARBA00000705"/>
    </source>
</evidence>
<dbReference type="PIRSF" id="PIRSF000428">
    <property type="entry name" value="P_Ac_trans"/>
    <property type="match status" value="1"/>
</dbReference>